<comment type="caution">
    <text evidence="6">The sequence shown here is derived from an EMBL/GenBank/DDBJ whole genome shotgun (WGS) entry which is preliminary data.</text>
</comment>
<feature type="compositionally biased region" description="Basic and acidic residues" evidence="3">
    <location>
        <begin position="518"/>
        <end position="534"/>
    </location>
</feature>
<sequence length="552" mass="63005">MWKLVIIVLPFLLSDVCTAKKPALRERHREKPKPTISPINVSNSLWKNEHENELTEAMMTLKRGNLTRVRSHTEPLAETEAVIDKLLESITASEKYMKKVDSIEFRLNRLDIEIHEKTNNILKYLSEMMKVIRSQGFSEKVDMAVDVLKSEMESIRLLMEKNRRSYKTKDDGRLLSGASDNKIEGRLVVLDNSMKNLMVGVENILGVIGQNMGKNNQDGSQRLSTDNSGAIKSNGAVLGSESFAVVAEVKRALMEHRNNKRCDCTGSTRRSERMERYPSDCYEIQLQGFNVSGIYKIKPDDMDAFYVLCDLSTVGGGWTVLQNRFDGSQDFYKTWWDYKHGFGNLAGEFWLGLDKMYHLTNQKLYELRIEVETQRGQDAFAGYSVFTVGPEHEGYRISTLGMYYGNAGDSLTYHAGQKFSTPDVDNDEWKDGACAIEHGGAWWYKECDKSNLNGKYSMAADDIVRTQAVYWISFKGPNYPLTKTKIMIRPLPASRPIDHGERREMKPRLPSAEPSKALVEKRPARPKETADVRTYKYKTNPMGPQDAYYTYQ</sequence>
<dbReference type="Gene3D" id="3.90.215.10">
    <property type="entry name" value="Gamma Fibrinogen, chain A, domain 1"/>
    <property type="match status" value="1"/>
</dbReference>
<dbReference type="Pfam" id="PF00147">
    <property type="entry name" value="Fibrinogen_C"/>
    <property type="match status" value="1"/>
</dbReference>
<dbReference type="SUPFAM" id="SSF56496">
    <property type="entry name" value="Fibrinogen C-terminal domain-like"/>
    <property type="match status" value="1"/>
</dbReference>
<dbReference type="Proteomes" id="UP000653454">
    <property type="component" value="Unassembled WGS sequence"/>
</dbReference>
<evidence type="ECO:0000256" key="1">
    <source>
        <dbReference type="ARBA" id="ARBA00023157"/>
    </source>
</evidence>
<accession>A0A8S4GE70</accession>
<dbReference type="InterPro" id="IPR014716">
    <property type="entry name" value="Fibrinogen_a/b/g_C_1"/>
</dbReference>
<evidence type="ECO:0000256" key="2">
    <source>
        <dbReference type="ARBA" id="ARBA00053344"/>
    </source>
</evidence>
<dbReference type="InterPro" id="IPR020837">
    <property type="entry name" value="Fibrinogen_CS"/>
</dbReference>
<reference evidence="6" key="1">
    <citation type="submission" date="2020-11" db="EMBL/GenBank/DDBJ databases">
        <authorList>
            <person name="Whiteford S."/>
        </authorList>
    </citation>
    <scope>NUCLEOTIDE SEQUENCE</scope>
</reference>
<dbReference type="InterPro" id="IPR050373">
    <property type="entry name" value="Fibrinogen_C-term_domain"/>
</dbReference>
<feature type="chain" id="PRO_5035909736" evidence="4">
    <location>
        <begin position="20"/>
        <end position="552"/>
    </location>
</feature>
<dbReference type="PROSITE" id="PS51406">
    <property type="entry name" value="FIBRINOGEN_C_2"/>
    <property type="match status" value="1"/>
</dbReference>
<feature type="compositionally biased region" description="Basic and acidic residues" evidence="3">
    <location>
        <begin position="496"/>
        <end position="507"/>
    </location>
</feature>
<dbReference type="PANTHER" id="PTHR19143">
    <property type="entry name" value="FIBRINOGEN/TENASCIN/ANGIOPOEITIN"/>
    <property type="match status" value="1"/>
</dbReference>
<name>A0A8S4GE70_PLUXY</name>
<keyword evidence="7" id="KW-1185">Reference proteome</keyword>
<dbReference type="InterPro" id="IPR036056">
    <property type="entry name" value="Fibrinogen-like_C"/>
</dbReference>
<dbReference type="CDD" id="cd00087">
    <property type="entry name" value="FReD"/>
    <property type="match status" value="1"/>
</dbReference>
<dbReference type="GO" id="GO:0030246">
    <property type="term" value="F:carbohydrate binding"/>
    <property type="evidence" value="ECO:0007669"/>
    <property type="project" value="UniProtKB-ARBA"/>
</dbReference>
<dbReference type="NCBIfam" id="NF040941">
    <property type="entry name" value="GGGWT_bact"/>
    <property type="match status" value="1"/>
</dbReference>
<proteinExistence type="predicted"/>
<feature type="signal peptide" evidence="4">
    <location>
        <begin position="1"/>
        <end position="19"/>
    </location>
</feature>
<evidence type="ECO:0000313" key="7">
    <source>
        <dbReference type="Proteomes" id="UP000653454"/>
    </source>
</evidence>
<gene>
    <name evidence="6" type="ORF">PLXY2_LOCUS16410</name>
</gene>
<dbReference type="SMART" id="SM00186">
    <property type="entry name" value="FBG"/>
    <property type="match status" value="1"/>
</dbReference>
<dbReference type="EMBL" id="CAJHNJ030000502">
    <property type="protein sequence ID" value="CAG9138154.1"/>
    <property type="molecule type" value="Genomic_DNA"/>
</dbReference>
<feature type="region of interest" description="Disordered" evidence="3">
    <location>
        <begin position="494"/>
        <end position="552"/>
    </location>
</feature>
<evidence type="ECO:0000313" key="6">
    <source>
        <dbReference type="EMBL" id="CAG9138154.1"/>
    </source>
</evidence>
<dbReference type="PROSITE" id="PS00514">
    <property type="entry name" value="FIBRINOGEN_C_1"/>
    <property type="match status" value="1"/>
</dbReference>
<dbReference type="PANTHER" id="PTHR19143:SF458">
    <property type="entry name" value="FIBRINOGEN C-TERMINAL DOMAIN-CONTAINING PROTEIN-RELATED"/>
    <property type="match status" value="1"/>
</dbReference>
<keyword evidence="4" id="KW-0732">Signal</keyword>
<evidence type="ECO:0000256" key="3">
    <source>
        <dbReference type="SAM" id="MobiDB-lite"/>
    </source>
</evidence>
<dbReference type="InterPro" id="IPR002181">
    <property type="entry name" value="Fibrinogen_a/b/g_C_dom"/>
</dbReference>
<feature type="domain" description="Fibrinogen C-terminal" evidence="5">
    <location>
        <begin position="272"/>
        <end position="492"/>
    </location>
</feature>
<evidence type="ECO:0000256" key="4">
    <source>
        <dbReference type="SAM" id="SignalP"/>
    </source>
</evidence>
<protein>
    <submittedName>
        <fullName evidence="6">(diamondback moth) hypothetical protein</fullName>
    </submittedName>
</protein>
<comment type="function">
    <text evidence="2">Lectin involved in innate immunity. Agglutinates all types of human erythrocytes, Gram-positive and Gram-negative bacteria. Has a stronger agglutinating activity towards Gram-negative bacteria than towards Gram-positive bacteria. Specifically recognizes acetyl group-containing substances on agglutinated cells. The hemagglutinating activity was inhibited by EDTA, acetyl group-containing mono- and disaccharides, N-acetyl derivatives of amino acids, other acetyl group-containing substances, propionamide and benzamide. Enhances the antimicrobial activity of big defensin against Gram-positive bacteria but not against Gram-negative bacteria.</text>
</comment>
<organism evidence="6 7">
    <name type="scientific">Plutella xylostella</name>
    <name type="common">Diamondback moth</name>
    <name type="synonym">Plutella maculipennis</name>
    <dbReference type="NCBI Taxonomy" id="51655"/>
    <lineage>
        <taxon>Eukaryota</taxon>
        <taxon>Metazoa</taxon>
        <taxon>Ecdysozoa</taxon>
        <taxon>Arthropoda</taxon>
        <taxon>Hexapoda</taxon>
        <taxon>Insecta</taxon>
        <taxon>Pterygota</taxon>
        <taxon>Neoptera</taxon>
        <taxon>Endopterygota</taxon>
        <taxon>Lepidoptera</taxon>
        <taxon>Glossata</taxon>
        <taxon>Ditrysia</taxon>
        <taxon>Yponomeutoidea</taxon>
        <taxon>Plutellidae</taxon>
        <taxon>Plutella</taxon>
    </lineage>
</organism>
<evidence type="ECO:0000259" key="5">
    <source>
        <dbReference type="PROSITE" id="PS51406"/>
    </source>
</evidence>
<keyword evidence="1" id="KW-1015">Disulfide bond</keyword>
<dbReference type="GO" id="GO:0005615">
    <property type="term" value="C:extracellular space"/>
    <property type="evidence" value="ECO:0007669"/>
    <property type="project" value="TreeGrafter"/>
</dbReference>
<dbReference type="FunFam" id="3.90.215.10:FF:000001">
    <property type="entry name" value="Tenascin isoform 1"/>
    <property type="match status" value="1"/>
</dbReference>
<dbReference type="AlphaFoldDB" id="A0A8S4GE70"/>